<keyword evidence="7 10" id="KW-0067">ATP-binding</keyword>
<dbReference type="SUPFAM" id="SSF48163">
    <property type="entry name" value="An anticodon-binding domain of class I aminoacyl-tRNA synthetases"/>
    <property type="match status" value="1"/>
</dbReference>
<dbReference type="GO" id="GO:0000049">
    <property type="term" value="F:tRNA binding"/>
    <property type="evidence" value="ECO:0007669"/>
    <property type="project" value="InterPro"/>
</dbReference>
<comment type="caution">
    <text evidence="13">The sequence shown here is derived from an EMBL/GenBank/DDBJ whole genome shotgun (WGS) entry which is preliminary data.</text>
</comment>
<evidence type="ECO:0000256" key="6">
    <source>
        <dbReference type="ARBA" id="ARBA00022741"/>
    </source>
</evidence>
<comment type="function">
    <text evidence="10">Catalyzes the attachment of glutamate to tRNA(Glu) in a two-step reaction: glutamate is first activated by ATP to form Glu-AMP and then transferred to the acceptor end of tRNA(Glu).</text>
</comment>
<dbReference type="GO" id="GO:0005524">
    <property type="term" value="F:ATP binding"/>
    <property type="evidence" value="ECO:0007669"/>
    <property type="project" value="UniProtKB-UniRule"/>
</dbReference>
<dbReference type="InterPro" id="IPR033910">
    <property type="entry name" value="GluRS_core"/>
</dbReference>
<dbReference type="RefSeq" id="WP_170037457.1">
    <property type="nucleotide sequence ID" value="NZ_JABDTL010000002.1"/>
</dbReference>
<dbReference type="GO" id="GO:0004818">
    <property type="term" value="F:glutamate-tRNA ligase activity"/>
    <property type="evidence" value="ECO:0007669"/>
    <property type="project" value="UniProtKB-UniRule"/>
</dbReference>
<keyword evidence="4 10" id="KW-0963">Cytoplasm</keyword>
<dbReference type="Proteomes" id="UP000582837">
    <property type="component" value="Unassembled WGS sequence"/>
</dbReference>
<evidence type="ECO:0000256" key="2">
    <source>
        <dbReference type="ARBA" id="ARBA00007894"/>
    </source>
</evidence>
<evidence type="ECO:0000256" key="4">
    <source>
        <dbReference type="ARBA" id="ARBA00022490"/>
    </source>
</evidence>
<name>A0A841GR15_9BACT</name>
<evidence type="ECO:0000256" key="9">
    <source>
        <dbReference type="ARBA" id="ARBA00023146"/>
    </source>
</evidence>
<dbReference type="Pfam" id="PF00749">
    <property type="entry name" value="tRNA-synt_1c"/>
    <property type="match status" value="1"/>
</dbReference>
<dbReference type="EC" id="6.1.1.17" evidence="10"/>
<evidence type="ECO:0000256" key="8">
    <source>
        <dbReference type="ARBA" id="ARBA00022917"/>
    </source>
</evidence>
<keyword evidence="6 10" id="KW-0547">Nucleotide-binding</keyword>
<feature type="domain" description="Aminoacyl-tRNA synthetase class I anticodon-binding" evidence="12">
    <location>
        <begin position="323"/>
        <end position="472"/>
    </location>
</feature>
<evidence type="ECO:0000256" key="5">
    <source>
        <dbReference type="ARBA" id="ARBA00022598"/>
    </source>
</evidence>
<protein>
    <recommendedName>
        <fullName evidence="10">Glutamate--tRNA ligase</fullName>
        <ecNumber evidence="10">6.1.1.17</ecNumber>
    </recommendedName>
    <alternativeName>
        <fullName evidence="10">Glutamyl-tRNA synthetase</fullName>
        <shortName evidence="10">GluRS</shortName>
    </alternativeName>
</protein>
<dbReference type="InterPro" id="IPR004527">
    <property type="entry name" value="Glu-tRNA-ligase_bac/mito"/>
</dbReference>
<dbReference type="GO" id="GO:0006424">
    <property type="term" value="P:glutamyl-tRNA aminoacylation"/>
    <property type="evidence" value="ECO:0007669"/>
    <property type="project" value="UniProtKB-UniRule"/>
</dbReference>
<evidence type="ECO:0000313" key="13">
    <source>
        <dbReference type="EMBL" id="MBB6069520.1"/>
    </source>
</evidence>
<dbReference type="InterPro" id="IPR000924">
    <property type="entry name" value="Glu/Gln-tRNA-synth"/>
</dbReference>
<dbReference type="PRINTS" id="PR00987">
    <property type="entry name" value="TRNASYNTHGLU"/>
</dbReference>
<keyword evidence="9 10" id="KW-0030">Aminoacyl-tRNA synthetase</keyword>
<evidence type="ECO:0000256" key="10">
    <source>
        <dbReference type="HAMAP-Rule" id="MF_00022"/>
    </source>
</evidence>
<comment type="subunit">
    <text evidence="3 10">Monomer.</text>
</comment>
<evidence type="ECO:0000259" key="11">
    <source>
        <dbReference type="Pfam" id="PF00749"/>
    </source>
</evidence>
<dbReference type="PANTHER" id="PTHR43311">
    <property type="entry name" value="GLUTAMATE--TRNA LIGASE"/>
    <property type="match status" value="1"/>
</dbReference>
<gene>
    <name evidence="10" type="primary">gltX</name>
    <name evidence="13" type="ORF">HNQ61_001135</name>
</gene>
<dbReference type="InterPro" id="IPR008925">
    <property type="entry name" value="aa_tRNA-synth_I_cd-bd_sf"/>
</dbReference>
<keyword evidence="5 10" id="KW-0436">Ligase</keyword>
<feature type="short sequence motif" description="'KMSKS' region" evidence="10">
    <location>
        <begin position="240"/>
        <end position="244"/>
    </location>
</feature>
<evidence type="ECO:0000256" key="1">
    <source>
        <dbReference type="ARBA" id="ARBA00004496"/>
    </source>
</evidence>
<comment type="caution">
    <text evidence="10">Lacks conserved residue(s) required for the propagation of feature annotation.</text>
</comment>
<dbReference type="PROSITE" id="PS00178">
    <property type="entry name" value="AA_TRNA_LIGASE_I"/>
    <property type="match status" value="1"/>
</dbReference>
<dbReference type="GO" id="GO:0005829">
    <property type="term" value="C:cytosol"/>
    <property type="evidence" value="ECO:0007669"/>
    <property type="project" value="TreeGrafter"/>
</dbReference>
<reference evidence="13 14" key="1">
    <citation type="submission" date="2020-08" db="EMBL/GenBank/DDBJ databases">
        <title>Genomic Encyclopedia of Type Strains, Phase IV (KMG-IV): sequencing the most valuable type-strain genomes for metagenomic binning, comparative biology and taxonomic classification.</title>
        <authorList>
            <person name="Goeker M."/>
        </authorList>
    </citation>
    <scope>NUCLEOTIDE SEQUENCE [LARGE SCALE GENOMIC DNA]</scope>
    <source>
        <strain evidence="13 14">DSM 29007</strain>
    </source>
</reference>
<evidence type="ECO:0000313" key="14">
    <source>
        <dbReference type="Proteomes" id="UP000582837"/>
    </source>
</evidence>
<dbReference type="InterPro" id="IPR020058">
    <property type="entry name" value="Glu/Gln-tRNA-synth_Ib_cat-dom"/>
</dbReference>
<feature type="binding site" evidence="10">
    <location>
        <position position="243"/>
    </location>
    <ligand>
        <name>ATP</name>
        <dbReference type="ChEBI" id="CHEBI:30616"/>
    </ligand>
</feature>
<dbReference type="Gene3D" id="3.40.50.620">
    <property type="entry name" value="HUPs"/>
    <property type="match status" value="1"/>
</dbReference>
<dbReference type="InterPro" id="IPR014729">
    <property type="entry name" value="Rossmann-like_a/b/a_fold"/>
</dbReference>
<dbReference type="AlphaFoldDB" id="A0A841GR15"/>
<dbReference type="NCBIfam" id="TIGR00464">
    <property type="entry name" value="gltX_bact"/>
    <property type="match status" value="1"/>
</dbReference>
<dbReference type="Pfam" id="PF19269">
    <property type="entry name" value="Anticodon_2"/>
    <property type="match status" value="1"/>
</dbReference>
<dbReference type="FunFam" id="3.40.50.620:FF:000007">
    <property type="entry name" value="Glutamate--tRNA ligase"/>
    <property type="match status" value="1"/>
</dbReference>
<evidence type="ECO:0000259" key="12">
    <source>
        <dbReference type="Pfam" id="PF19269"/>
    </source>
</evidence>
<dbReference type="SUPFAM" id="SSF52374">
    <property type="entry name" value="Nucleotidylyl transferase"/>
    <property type="match status" value="1"/>
</dbReference>
<feature type="short sequence motif" description="'HIGH' region" evidence="10">
    <location>
        <begin position="11"/>
        <end position="21"/>
    </location>
</feature>
<accession>A0A841GR15</accession>
<evidence type="ECO:0000256" key="3">
    <source>
        <dbReference type="ARBA" id="ARBA00011245"/>
    </source>
</evidence>
<sequence>MADQIRVRFAPSPTGFLHVGGARTALYNWLLARRTGGVFVLRIEDTDRERSSGEMTQAILDGMTWLGLNWDEGPVHQADGLERHKGEVGRLLAAGSAYRCFCTPEELQARRDIMKEEYRYDRRCAAIPADESARRAESGERFAVRFRVPEGDTAWDDEVHGETRFKNESIEDFIILRTDGTPIYNLAVVSDDIDMRITHVIRGDDHIANTPKQILLYQAMGAAVPRFAHLPMILGPDGKRLSKRHGATAVGQYAEQGILPQAMNNFLALLGWNAGDDVEVMTMTELTERFSLDRVNKKSAVFDTAKLEWMNGQHIALMPAEELLPLVTPHLVRDGLLTEDEVQARREPLLALMTELRIRGRTTLEIAAQARTYLVDEVEAYDEASTAKHWKNAEETSQRLQAVHDALAAVEPWTTEGIDAALRGTAETLGVGLGKVAQPLRVALVGQAASPGIDFVVHTLGRDRTLHRIVRARERIAGV</sequence>
<proteinExistence type="inferred from homology"/>
<comment type="similarity">
    <text evidence="2 10">Belongs to the class-I aminoacyl-tRNA synthetase family. Glutamate--tRNA ligase type 1 subfamily.</text>
</comment>
<dbReference type="InterPro" id="IPR049940">
    <property type="entry name" value="GluQ/Sye"/>
</dbReference>
<dbReference type="CDD" id="cd00808">
    <property type="entry name" value="GluRS_core"/>
    <property type="match status" value="1"/>
</dbReference>
<evidence type="ECO:0000256" key="7">
    <source>
        <dbReference type="ARBA" id="ARBA00022840"/>
    </source>
</evidence>
<dbReference type="EMBL" id="JACHIA010000002">
    <property type="protein sequence ID" value="MBB6069520.1"/>
    <property type="molecule type" value="Genomic_DNA"/>
</dbReference>
<dbReference type="InterPro" id="IPR045462">
    <property type="entry name" value="aa-tRNA-synth_I_cd-bd"/>
</dbReference>
<dbReference type="InterPro" id="IPR001412">
    <property type="entry name" value="aa-tRNA-synth_I_CS"/>
</dbReference>
<organism evidence="13 14">
    <name type="scientific">Longimicrobium terrae</name>
    <dbReference type="NCBI Taxonomy" id="1639882"/>
    <lineage>
        <taxon>Bacteria</taxon>
        <taxon>Pseudomonadati</taxon>
        <taxon>Gemmatimonadota</taxon>
        <taxon>Longimicrobiia</taxon>
        <taxon>Longimicrobiales</taxon>
        <taxon>Longimicrobiaceae</taxon>
        <taxon>Longimicrobium</taxon>
    </lineage>
</organism>
<dbReference type="HAMAP" id="MF_00022">
    <property type="entry name" value="Glu_tRNA_synth_type1"/>
    <property type="match status" value="1"/>
</dbReference>
<dbReference type="InterPro" id="IPR020751">
    <property type="entry name" value="aa-tRNA-synth_I_codon-bd_sub2"/>
</dbReference>
<keyword evidence="14" id="KW-1185">Reference proteome</keyword>
<comment type="subcellular location">
    <subcellularLocation>
        <location evidence="1 10">Cytoplasm</location>
    </subcellularLocation>
</comment>
<keyword evidence="8 10" id="KW-0648">Protein biosynthesis</keyword>
<dbReference type="GO" id="GO:0008270">
    <property type="term" value="F:zinc ion binding"/>
    <property type="evidence" value="ECO:0007669"/>
    <property type="project" value="InterPro"/>
</dbReference>
<comment type="catalytic activity">
    <reaction evidence="10">
        <text>tRNA(Glu) + L-glutamate + ATP = L-glutamyl-tRNA(Glu) + AMP + diphosphate</text>
        <dbReference type="Rhea" id="RHEA:23540"/>
        <dbReference type="Rhea" id="RHEA-COMP:9663"/>
        <dbReference type="Rhea" id="RHEA-COMP:9680"/>
        <dbReference type="ChEBI" id="CHEBI:29985"/>
        <dbReference type="ChEBI" id="CHEBI:30616"/>
        <dbReference type="ChEBI" id="CHEBI:33019"/>
        <dbReference type="ChEBI" id="CHEBI:78442"/>
        <dbReference type="ChEBI" id="CHEBI:78520"/>
        <dbReference type="ChEBI" id="CHEBI:456215"/>
        <dbReference type="EC" id="6.1.1.17"/>
    </reaction>
</comment>
<dbReference type="Gene3D" id="1.10.10.350">
    <property type="match status" value="1"/>
</dbReference>
<feature type="domain" description="Glutamyl/glutaminyl-tRNA synthetase class Ib catalytic" evidence="11">
    <location>
        <begin position="4"/>
        <end position="309"/>
    </location>
</feature>
<dbReference type="PANTHER" id="PTHR43311:SF2">
    <property type="entry name" value="GLUTAMATE--TRNA LIGASE, MITOCHONDRIAL-RELATED"/>
    <property type="match status" value="1"/>
</dbReference>